<keyword evidence="7" id="KW-1185">Reference proteome</keyword>
<feature type="zinc finger region" description="dksA C4-type" evidence="4">
    <location>
        <begin position="84"/>
        <end position="108"/>
    </location>
</feature>
<organism evidence="6 7">
    <name type="scientific">Thermosyntropha lipolytica DSM 11003</name>
    <dbReference type="NCBI Taxonomy" id="1123382"/>
    <lineage>
        <taxon>Bacteria</taxon>
        <taxon>Bacillati</taxon>
        <taxon>Bacillota</taxon>
        <taxon>Clostridia</taxon>
        <taxon>Eubacteriales</taxon>
        <taxon>Syntrophomonadaceae</taxon>
        <taxon>Thermosyntropha</taxon>
    </lineage>
</organism>
<evidence type="ECO:0000313" key="6">
    <source>
        <dbReference type="EMBL" id="SHG49568.1"/>
    </source>
</evidence>
<protein>
    <submittedName>
        <fullName evidence="6">Transcriptional regulator, TraR/DksA family</fullName>
    </submittedName>
</protein>
<evidence type="ECO:0000313" key="7">
    <source>
        <dbReference type="Proteomes" id="UP000242329"/>
    </source>
</evidence>
<keyword evidence="3" id="KW-0862">Zinc</keyword>
<dbReference type="AlphaFoldDB" id="A0A1M5KA04"/>
<dbReference type="STRING" id="1123382.SAMN02745221_00343"/>
<evidence type="ECO:0000256" key="3">
    <source>
        <dbReference type="ARBA" id="ARBA00022833"/>
    </source>
</evidence>
<sequence>MDIQTLQQRKKEIESIIERKREQLMIPQQESTDELSLYDQHPADTASDLYEREKDAGLLEMLEFELEKLNDAINRYNSGCYGICENCGRPIEEGRLKRMVNTTLCAQCAVKRGDKFTRPYEEDILSAGSMADKGETIQVAGYEMYEE</sequence>
<dbReference type="EMBL" id="FQWY01000004">
    <property type="protein sequence ID" value="SHG49568.1"/>
    <property type="molecule type" value="Genomic_DNA"/>
</dbReference>
<feature type="domain" description="Zinc finger DksA/TraR C4-type" evidence="5">
    <location>
        <begin position="81"/>
        <end position="110"/>
    </location>
</feature>
<dbReference type="SUPFAM" id="SSF109635">
    <property type="entry name" value="DnaK suppressor protein DksA, alpha-hairpin domain"/>
    <property type="match status" value="1"/>
</dbReference>
<name>A0A1M5KA04_9FIRM</name>
<accession>A0A1M5KA04</accession>
<evidence type="ECO:0000259" key="5">
    <source>
        <dbReference type="Pfam" id="PF01258"/>
    </source>
</evidence>
<proteinExistence type="predicted"/>
<dbReference type="PANTHER" id="PTHR33823">
    <property type="entry name" value="RNA POLYMERASE-BINDING TRANSCRIPTION FACTOR DKSA-RELATED"/>
    <property type="match status" value="1"/>
</dbReference>
<keyword evidence="1" id="KW-0479">Metal-binding</keyword>
<gene>
    <name evidence="6" type="ORF">SAMN02745221_00343</name>
</gene>
<dbReference type="Pfam" id="PF01258">
    <property type="entry name" value="zf-dskA_traR"/>
    <property type="match status" value="1"/>
</dbReference>
<dbReference type="GO" id="GO:0008270">
    <property type="term" value="F:zinc ion binding"/>
    <property type="evidence" value="ECO:0007669"/>
    <property type="project" value="UniProtKB-KW"/>
</dbReference>
<evidence type="ECO:0000256" key="4">
    <source>
        <dbReference type="PROSITE-ProRule" id="PRU00510"/>
    </source>
</evidence>
<dbReference type="Gene3D" id="1.20.120.910">
    <property type="entry name" value="DksA, coiled-coil domain"/>
    <property type="match status" value="1"/>
</dbReference>
<evidence type="ECO:0000256" key="1">
    <source>
        <dbReference type="ARBA" id="ARBA00022723"/>
    </source>
</evidence>
<dbReference type="PANTHER" id="PTHR33823:SF4">
    <property type="entry name" value="GENERAL STRESS PROTEIN 16O"/>
    <property type="match status" value="1"/>
</dbReference>
<dbReference type="Proteomes" id="UP000242329">
    <property type="component" value="Unassembled WGS sequence"/>
</dbReference>
<evidence type="ECO:0000256" key="2">
    <source>
        <dbReference type="ARBA" id="ARBA00022771"/>
    </source>
</evidence>
<dbReference type="InterPro" id="IPR000962">
    <property type="entry name" value="Znf_DskA_TraR"/>
</dbReference>
<dbReference type="PROSITE" id="PS51128">
    <property type="entry name" value="ZF_DKSA_2"/>
    <property type="match status" value="1"/>
</dbReference>
<keyword evidence="2" id="KW-0863">Zinc-finger</keyword>
<dbReference type="SUPFAM" id="SSF57716">
    <property type="entry name" value="Glucocorticoid receptor-like (DNA-binding domain)"/>
    <property type="match status" value="1"/>
</dbReference>
<dbReference type="RefSeq" id="WP_073089289.1">
    <property type="nucleotide sequence ID" value="NZ_FQWY01000004.1"/>
</dbReference>
<dbReference type="OrthoDB" id="9811543at2"/>
<dbReference type="InterPro" id="IPR037187">
    <property type="entry name" value="DnaK_N"/>
</dbReference>
<reference evidence="7" key="1">
    <citation type="submission" date="2016-11" db="EMBL/GenBank/DDBJ databases">
        <authorList>
            <person name="Varghese N."/>
            <person name="Submissions S."/>
        </authorList>
    </citation>
    <scope>NUCLEOTIDE SEQUENCE [LARGE SCALE GENOMIC DNA]</scope>
    <source>
        <strain evidence="7">DSM 11003</strain>
    </source>
</reference>